<dbReference type="GO" id="GO:0016757">
    <property type="term" value="F:glycosyltransferase activity"/>
    <property type="evidence" value="ECO:0007669"/>
    <property type="project" value="UniProtKB-KW"/>
</dbReference>
<proteinExistence type="predicted"/>
<dbReference type="SUPFAM" id="SSF53448">
    <property type="entry name" value="Nucleotide-diphospho-sugar transferases"/>
    <property type="match status" value="1"/>
</dbReference>
<dbReference type="Proteomes" id="UP001176891">
    <property type="component" value="Unassembled WGS sequence"/>
</dbReference>
<gene>
    <name evidence="2" type="ORF">Q4Q39_04695</name>
</gene>
<protein>
    <submittedName>
        <fullName evidence="2">Glycosyltransferase</fullName>
        <ecNumber evidence="2">2.4.-.-</ecNumber>
    </submittedName>
</protein>
<comment type="caution">
    <text evidence="2">The sequence shown here is derived from an EMBL/GenBank/DDBJ whole genome shotgun (WGS) entry which is preliminary data.</text>
</comment>
<dbReference type="RefSeq" id="WP_303281216.1">
    <property type="nucleotide sequence ID" value="NZ_BAABCZ010000016.1"/>
</dbReference>
<dbReference type="InterPro" id="IPR029044">
    <property type="entry name" value="Nucleotide-diphossugar_trans"/>
</dbReference>
<reference evidence="2" key="1">
    <citation type="submission" date="2023-07" db="EMBL/GenBank/DDBJ databases">
        <title>Two novel species in the genus Flavivirga.</title>
        <authorList>
            <person name="Kwon K."/>
        </authorList>
    </citation>
    <scope>NUCLEOTIDE SEQUENCE</scope>
    <source>
        <strain evidence="2">KACC 14157</strain>
    </source>
</reference>
<keyword evidence="3" id="KW-1185">Reference proteome</keyword>
<evidence type="ECO:0000313" key="2">
    <source>
        <dbReference type="EMBL" id="MDO5986700.1"/>
    </source>
</evidence>
<dbReference type="Pfam" id="PF00535">
    <property type="entry name" value="Glycos_transf_2"/>
    <property type="match status" value="1"/>
</dbReference>
<dbReference type="EC" id="2.4.-.-" evidence="2"/>
<evidence type="ECO:0000259" key="1">
    <source>
        <dbReference type="Pfam" id="PF00535"/>
    </source>
</evidence>
<sequence>MKIGIIIICYNNAVDIGKSLFSGVSNLTDVDLCLVNNGSKDATLEKLQELKEASGLKSTIIDIKHNKGYTVAIKAGARYLSNHNDLKLIGYINVNKMNDVMSLLDLLNAVQHHKEAIIQHHLNVINKHFEQRALLKNTFSVIDYLNRLNIKLGHTQINVIGH</sequence>
<dbReference type="EMBL" id="JAUOEM010000001">
    <property type="protein sequence ID" value="MDO5986700.1"/>
    <property type="molecule type" value="Genomic_DNA"/>
</dbReference>
<name>A0ABT8WYC7_9FLAO</name>
<dbReference type="Gene3D" id="3.90.550.10">
    <property type="entry name" value="Spore Coat Polysaccharide Biosynthesis Protein SpsA, Chain A"/>
    <property type="match status" value="1"/>
</dbReference>
<accession>A0ABT8WYC7</accession>
<organism evidence="2 3">
    <name type="scientific">Flavivirga amylovorans</name>
    <dbReference type="NCBI Taxonomy" id="870486"/>
    <lineage>
        <taxon>Bacteria</taxon>
        <taxon>Pseudomonadati</taxon>
        <taxon>Bacteroidota</taxon>
        <taxon>Flavobacteriia</taxon>
        <taxon>Flavobacteriales</taxon>
        <taxon>Flavobacteriaceae</taxon>
        <taxon>Flavivirga</taxon>
    </lineage>
</organism>
<evidence type="ECO:0000313" key="3">
    <source>
        <dbReference type="Proteomes" id="UP001176891"/>
    </source>
</evidence>
<dbReference type="InterPro" id="IPR001173">
    <property type="entry name" value="Glyco_trans_2-like"/>
</dbReference>
<keyword evidence="2" id="KW-0328">Glycosyltransferase</keyword>
<keyword evidence="2" id="KW-0808">Transferase</keyword>
<feature type="domain" description="Glycosyltransferase 2-like" evidence="1">
    <location>
        <begin position="5"/>
        <end position="149"/>
    </location>
</feature>